<dbReference type="RefSeq" id="WP_143554384.1">
    <property type="nucleotide sequence ID" value="NZ_VJWA01000001.1"/>
</dbReference>
<dbReference type="OrthoDB" id="9796999at2"/>
<protein>
    <recommendedName>
        <fullName evidence="3">YdeI/OmpD-associated family protein</fullName>
    </recommendedName>
</protein>
<evidence type="ECO:0008006" key="3">
    <source>
        <dbReference type="Google" id="ProtNLM"/>
    </source>
</evidence>
<proteinExistence type="predicted"/>
<comment type="caution">
    <text evidence="1">The sequence shown here is derived from an EMBL/GenBank/DDBJ whole genome shotgun (WGS) entry which is preliminary data.</text>
</comment>
<dbReference type="Pfam" id="PF13376">
    <property type="entry name" value="OmdA"/>
    <property type="match status" value="1"/>
</dbReference>
<organism evidence="1 2">
    <name type="scientific">Glacieibacterium frigidum</name>
    <dbReference type="NCBI Taxonomy" id="2593303"/>
    <lineage>
        <taxon>Bacteria</taxon>
        <taxon>Pseudomonadati</taxon>
        <taxon>Pseudomonadota</taxon>
        <taxon>Alphaproteobacteria</taxon>
        <taxon>Sphingomonadales</taxon>
        <taxon>Sphingosinicellaceae</taxon>
        <taxon>Glacieibacterium</taxon>
    </lineage>
</organism>
<gene>
    <name evidence="1" type="ORF">FMM06_01125</name>
</gene>
<dbReference type="AlphaFoldDB" id="A0A552UF51"/>
<name>A0A552UF51_9SPHN</name>
<dbReference type="Proteomes" id="UP000317894">
    <property type="component" value="Unassembled WGS sequence"/>
</dbReference>
<evidence type="ECO:0000313" key="1">
    <source>
        <dbReference type="EMBL" id="TRW16840.1"/>
    </source>
</evidence>
<keyword evidence="2" id="KW-1185">Reference proteome</keyword>
<sequence>MTADRERVEIDSLAAWRDWLAVHHGQADSIWLVSWKKGDSRHVPYGDRRDEALCWGWIDSLPAKLDDARTMVLMSPRRRGSRWSAINKARVAVLEAEGRMAPPGRAAVAAAQADGSWTALDGLDTVPADLAAALAGAKAEAGWQALAPSLRRGLLEGLIDAKRPETRARRIAAIVARAKSG</sequence>
<dbReference type="EMBL" id="VJWA01000001">
    <property type="protein sequence ID" value="TRW16840.1"/>
    <property type="molecule type" value="Genomic_DNA"/>
</dbReference>
<accession>A0A552UF51</accession>
<evidence type="ECO:0000313" key="2">
    <source>
        <dbReference type="Proteomes" id="UP000317894"/>
    </source>
</evidence>
<reference evidence="1 2" key="1">
    <citation type="submission" date="2019-07" db="EMBL/GenBank/DDBJ databases">
        <title>Novel species isolated from glacier.</title>
        <authorList>
            <person name="Liu Q."/>
            <person name="Xin Y.-H."/>
        </authorList>
    </citation>
    <scope>NUCLEOTIDE SEQUENCE [LARGE SCALE GENOMIC DNA]</scope>
    <source>
        <strain evidence="1 2">LB1R16</strain>
    </source>
</reference>